<proteinExistence type="predicted"/>
<comment type="caution">
    <text evidence="1">The sequence shown here is derived from an EMBL/GenBank/DDBJ whole genome shotgun (WGS) entry which is preliminary data.</text>
</comment>
<gene>
    <name evidence="1" type="ORF">GYA27_04205</name>
</gene>
<accession>A0A7X9HH89</accession>
<dbReference type="EMBL" id="JAAZNL010000052">
    <property type="protein sequence ID" value="NMB70373.1"/>
    <property type="molecule type" value="Genomic_DNA"/>
</dbReference>
<sequence length="379" mass="43430">MAFKTLEHGYDGQMVGKKAEEYIQPMNDQQAYRDVRDMVVNEAEEIIKSTNDSDLIINIEQIIAYDEIQNMMEGTTNLINTIIEKEKAGTPVKTMVFLDKSARTGAYIFNTLWNELELVGDLSSTQKPEIRFMNIGRTDIEKHGAKASLALLKDRFRDSQFPDGGVLIVDEYVESGGSIRRALKTIEDEFEIKPDAVAQFKGLPKWYGDATLGLTGITDNELIHENDRFFDEKFERLRQLESEDALALKEVVNKHAGDFQNFYRTTFYLKYIDGEKREQLTPAKFYDMGIDNVTDKDIDIIDKIIEKCGSLNMGDGDTIEEFIQSAGGFLARPLKEDWQRDNNARYRHLLKSIIRAYVLRTNMERNSVNEIPESVTEIV</sequence>
<dbReference type="Proteomes" id="UP000526033">
    <property type="component" value="Unassembled WGS sequence"/>
</dbReference>
<protein>
    <submittedName>
        <fullName evidence="1">Uncharacterized protein</fullName>
    </submittedName>
</protein>
<name>A0A7X9HH89_UNCKA</name>
<dbReference type="AlphaFoldDB" id="A0A7X9HH89"/>
<organism evidence="1 2">
    <name type="scientific">candidate division WWE3 bacterium</name>
    <dbReference type="NCBI Taxonomy" id="2053526"/>
    <lineage>
        <taxon>Bacteria</taxon>
        <taxon>Katanobacteria</taxon>
    </lineage>
</organism>
<evidence type="ECO:0000313" key="2">
    <source>
        <dbReference type="Proteomes" id="UP000526033"/>
    </source>
</evidence>
<reference evidence="1 2" key="1">
    <citation type="journal article" date="2020" name="Biotechnol. Biofuels">
        <title>New insights from the biogas microbiome by comprehensive genome-resolved metagenomics of nearly 1600 species originating from multiple anaerobic digesters.</title>
        <authorList>
            <person name="Campanaro S."/>
            <person name="Treu L."/>
            <person name="Rodriguez-R L.M."/>
            <person name="Kovalovszki A."/>
            <person name="Ziels R.M."/>
            <person name="Maus I."/>
            <person name="Zhu X."/>
            <person name="Kougias P.G."/>
            <person name="Basile A."/>
            <person name="Luo G."/>
            <person name="Schluter A."/>
            <person name="Konstantinidis K.T."/>
            <person name="Angelidaki I."/>
        </authorList>
    </citation>
    <scope>NUCLEOTIDE SEQUENCE [LARGE SCALE GENOMIC DNA]</scope>
    <source>
        <strain evidence="1">AS27yjCOA_165</strain>
    </source>
</reference>
<evidence type="ECO:0000313" key="1">
    <source>
        <dbReference type="EMBL" id="NMB70373.1"/>
    </source>
</evidence>